<dbReference type="InterPro" id="IPR024079">
    <property type="entry name" value="MetalloPept_cat_dom_sf"/>
</dbReference>
<feature type="non-terminal residue" evidence="1">
    <location>
        <position position="308"/>
    </location>
</feature>
<gene>
    <name evidence="1" type="ORF">J4415_00390</name>
</gene>
<accession>A0A8T4KSM2</accession>
<evidence type="ECO:0000313" key="2">
    <source>
        <dbReference type="Proteomes" id="UP000677687"/>
    </source>
</evidence>
<sequence length="308" mass="34142">MKILKNATVLLCSLILILLISGCLEGQKEKLGTDLPEGKFSGYSPGQSIKTESVEKTCLADGVWDTKCKLPGEAEWRILDQVWTASDNKQYVCKEFGPVELSASAASGQLNPEETEECKILEYNGPSTQNLNLLFVAANESITYQQLKQMAQYAISGSDGLFAFEPWKKNREKINIWVYNSDYKAGTDVYEHSAGTSSFYKSRCPAADAIVVVGHNGAGGLAIITSSRKAGQRYAQIPIVIVYSAVTDPCFKPVLLHELGHAIGQLRDYQSYPLYSGSLIEDKSVLETKYPEDFKGRENYYKSHFMIQ</sequence>
<proteinExistence type="predicted"/>
<dbReference type="PROSITE" id="PS51257">
    <property type="entry name" value="PROKAR_LIPOPROTEIN"/>
    <property type="match status" value="1"/>
</dbReference>
<dbReference type="EMBL" id="JAGVWD010000006">
    <property type="protein sequence ID" value="MBS3057067.1"/>
    <property type="molecule type" value="Genomic_DNA"/>
</dbReference>
<reference evidence="1" key="1">
    <citation type="submission" date="2021-03" db="EMBL/GenBank/DDBJ databases">
        <authorList>
            <person name="Jaffe A."/>
        </authorList>
    </citation>
    <scope>NUCLEOTIDE SEQUENCE</scope>
    <source>
        <strain evidence="1">RIFCSPHIGHO2_01_FULL_AR10_44_11</strain>
    </source>
</reference>
<reference evidence="1" key="2">
    <citation type="submission" date="2021-05" db="EMBL/GenBank/DDBJ databases">
        <title>Protein family content uncovers lineage relationships and bacterial pathway maintenance mechanisms in DPANN archaea.</title>
        <authorList>
            <person name="Castelle C.J."/>
            <person name="Meheust R."/>
            <person name="Jaffe A.L."/>
            <person name="Seitz K."/>
            <person name="Gong X."/>
            <person name="Baker B.J."/>
            <person name="Banfield J.F."/>
        </authorList>
    </citation>
    <scope>NUCLEOTIDE SEQUENCE</scope>
    <source>
        <strain evidence="1">RIFCSPHIGHO2_01_FULL_AR10_44_11</strain>
    </source>
</reference>
<dbReference type="Gene3D" id="3.40.390.10">
    <property type="entry name" value="Collagenase (Catalytic Domain)"/>
    <property type="match status" value="1"/>
</dbReference>
<organism evidence="1 2">
    <name type="scientific">Candidatus Iainarchaeum sp</name>
    <dbReference type="NCBI Taxonomy" id="3101447"/>
    <lineage>
        <taxon>Archaea</taxon>
        <taxon>Candidatus Iainarchaeota</taxon>
        <taxon>Candidatus Iainarchaeia</taxon>
        <taxon>Candidatus Iainarchaeales</taxon>
        <taxon>Candidatus Iainarchaeaceae</taxon>
        <taxon>Candidatus Iainarchaeum</taxon>
    </lineage>
</organism>
<evidence type="ECO:0000313" key="1">
    <source>
        <dbReference type="EMBL" id="MBS3057067.1"/>
    </source>
</evidence>
<dbReference type="AlphaFoldDB" id="A0A8T4KSM2"/>
<dbReference type="Proteomes" id="UP000677687">
    <property type="component" value="Unassembled WGS sequence"/>
</dbReference>
<comment type="caution">
    <text evidence="1">The sequence shown here is derived from an EMBL/GenBank/DDBJ whole genome shotgun (WGS) entry which is preliminary data.</text>
</comment>
<name>A0A8T4KSM2_9ARCH</name>
<protein>
    <submittedName>
        <fullName evidence="1">Uncharacterized protein</fullName>
    </submittedName>
</protein>
<dbReference type="GO" id="GO:0008237">
    <property type="term" value="F:metallopeptidase activity"/>
    <property type="evidence" value="ECO:0007669"/>
    <property type="project" value="InterPro"/>
</dbReference>